<keyword evidence="3" id="KW-0418">Kinase</keyword>
<reference evidence="4" key="2">
    <citation type="submission" date="2015-05" db="EMBL/GenBank/DDBJ databases">
        <title>Complete genome sequence of Corynebacterium mustelae DSM 45274, isolated from various tissues of a male ferret with lethal sepsis.</title>
        <authorList>
            <person name="Ruckert C."/>
            <person name="Albersmeier A."/>
            <person name="Winkler A."/>
            <person name="Tauch A."/>
        </authorList>
    </citation>
    <scope>NUCLEOTIDE SEQUENCE [LARGE SCALE GENOMIC DNA]</scope>
    <source>
        <strain evidence="4">DSM 45274</strain>
    </source>
</reference>
<gene>
    <name evidence="3" type="ORF">CMUST_03165</name>
</gene>
<reference evidence="3 4" key="1">
    <citation type="journal article" date="2015" name="Genome Announc.">
        <title>Complete Genome Sequence of the Type Strain Corynebacterium mustelae DSM 45274, Isolated from Various Tissues of a Male Ferret with Lethal Sepsis.</title>
        <authorList>
            <person name="Ruckert C."/>
            <person name="Eimer J."/>
            <person name="Winkler A."/>
            <person name="Tauch A."/>
        </authorList>
    </citation>
    <scope>NUCLEOTIDE SEQUENCE [LARGE SCALE GENOMIC DNA]</scope>
    <source>
        <strain evidence="3 4">DSM 45274</strain>
    </source>
</reference>
<dbReference type="EC" id="2.7.9.2" evidence="3"/>
<dbReference type="STRING" id="571915.CMUST_03165"/>
<dbReference type="GO" id="GO:0005524">
    <property type="term" value="F:ATP binding"/>
    <property type="evidence" value="ECO:0007669"/>
    <property type="project" value="InterPro"/>
</dbReference>
<dbReference type="InterPro" id="IPR002192">
    <property type="entry name" value="PPDK_AMP/ATP-bd"/>
</dbReference>
<sequence length="816" mass="89104">MIVWFDSVSAEDIALVGGKGANLGECVSAGFPVPPGFCISTAAYREATAPVIADVLAASAAGDFDRARNMIEQCEIPGTLRHDISAAYRELGEPVVAVRSSATAEDMADASFAGQQDTFLGVRGDAALMAAICRCWSSLWTPRAVDYRAQKGIHQADLALCVVVQTMIPAEKSGVLFTTNPMSDVPDEMLVSGSYGLGESVVASLVTPDTWVVSTTPVIKVSSVELGSKETRIDLSDDGGTETTVVSITDRNRLCLSNQELEALVHLGQKVEAHYGSGQDIEWAVYQGEVFLLQSRPITTSADAQITGHQGVHSKTTRTLRDDLVEHYPAPYPLDLLAVHAVQDAVHQAMNTIGLVTTTAENLIVGDADGVIRLNITVPRPALNLGLRLPRAFVRGMRHDPRSWDHERDVWLEQIAKLETRSRNLGRLDDAEVIAFVRDAVAVAAMVTTDRFLHYLAPMMVYRSVVTRLLRRSHLSAHCTAEDMVQGLDYVSALVTREVQQLVQLARDTSVAECVTETDPKHVMAELDRLPEGKQLSQAVREFLATYGARTGKMYLPFSNRSWGENPEILLALLASQLRGGREQATEVPDNLIEKVGAGLPKALRRLWRRTVERFRLAHIAREETAHFIEKIFVLARVGMDELGARLVHRGDISSVGDVQFLYFSEIAEKLLGDSTADLCHTVQKRRMKRPTAEAIWWDRGEDPHASDSRITGVGASTGRVIGTARIITGMADFQRLQPGDILVCPYTDPTWTPLFSVAAGVVADTGGPLSHAAIVAREYRIPAVLGTGRGTRLIRDGAKITIDGKHGWVETIEEF</sequence>
<name>A0A0G3H1I5_9CORY</name>
<dbReference type="Gene3D" id="3.50.30.10">
    <property type="entry name" value="Phosphohistidine domain"/>
    <property type="match status" value="1"/>
</dbReference>
<dbReference type="PATRIC" id="fig|571915.4.peg.669"/>
<feature type="domain" description="PEP-utilising enzyme mobile" evidence="1">
    <location>
        <begin position="738"/>
        <end position="808"/>
    </location>
</feature>
<feature type="domain" description="Pyruvate phosphate dikinase AMP/ATP-binding" evidence="2">
    <location>
        <begin position="14"/>
        <end position="304"/>
    </location>
</feature>
<dbReference type="Gene3D" id="3.30.470.20">
    <property type="entry name" value="ATP-grasp fold, B domain"/>
    <property type="match status" value="1"/>
</dbReference>
<dbReference type="SUPFAM" id="SSF56059">
    <property type="entry name" value="Glutathione synthetase ATP-binding domain-like"/>
    <property type="match status" value="1"/>
</dbReference>
<dbReference type="RefSeq" id="WP_047261283.1">
    <property type="nucleotide sequence ID" value="NZ_CP011542.1"/>
</dbReference>
<dbReference type="KEGG" id="cmv:CMUST_03165"/>
<evidence type="ECO:0000313" key="4">
    <source>
        <dbReference type="Proteomes" id="UP000035199"/>
    </source>
</evidence>
<dbReference type="OrthoDB" id="9765468at2"/>
<protein>
    <submittedName>
        <fullName evidence="3">Pyruvate phosphate dikinase-like protein</fullName>
        <ecNumber evidence="3">2.7.9.2</ecNumber>
    </submittedName>
</protein>
<keyword evidence="3" id="KW-0808">Transferase</keyword>
<dbReference type="InterPro" id="IPR013815">
    <property type="entry name" value="ATP_grasp_subdomain_1"/>
</dbReference>
<dbReference type="Pfam" id="PF00391">
    <property type="entry name" value="PEP-utilizers"/>
    <property type="match status" value="1"/>
</dbReference>
<dbReference type="InterPro" id="IPR036637">
    <property type="entry name" value="Phosphohistidine_dom_sf"/>
</dbReference>
<evidence type="ECO:0000313" key="3">
    <source>
        <dbReference type="EMBL" id="AKK04977.1"/>
    </source>
</evidence>
<dbReference type="EMBL" id="CP011542">
    <property type="protein sequence ID" value="AKK04977.1"/>
    <property type="molecule type" value="Genomic_DNA"/>
</dbReference>
<dbReference type="SUPFAM" id="SSF52009">
    <property type="entry name" value="Phosphohistidine domain"/>
    <property type="match status" value="1"/>
</dbReference>
<keyword evidence="3" id="KW-0670">Pyruvate</keyword>
<dbReference type="AlphaFoldDB" id="A0A0G3H1I5"/>
<dbReference type="Gene3D" id="3.30.1490.20">
    <property type="entry name" value="ATP-grasp fold, A domain"/>
    <property type="match status" value="1"/>
</dbReference>
<dbReference type="Pfam" id="PF01326">
    <property type="entry name" value="PPDK_N"/>
    <property type="match status" value="1"/>
</dbReference>
<dbReference type="Proteomes" id="UP000035199">
    <property type="component" value="Chromosome"/>
</dbReference>
<evidence type="ECO:0000259" key="2">
    <source>
        <dbReference type="Pfam" id="PF01326"/>
    </source>
</evidence>
<evidence type="ECO:0000259" key="1">
    <source>
        <dbReference type="Pfam" id="PF00391"/>
    </source>
</evidence>
<accession>A0A0G3H1I5</accession>
<dbReference type="InterPro" id="IPR051549">
    <property type="entry name" value="PEP_Utilizing_Enz"/>
</dbReference>
<organism evidence="3 4">
    <name type="scientific">Corynebacterium mustelae</name>
    <dbReference type="NCBI Taxonomy" id="571915"/>
    <lineage>
        <taxon>Bacteria</taxon>
        <taxon>Bacillati</taxon>
        <taxon>Actinomycetota</taxon>
        <taxon>Actinomycetes</taxon>
        <taxon>Mycobacteriales</taxon>
        <taxon>Corynebacteriaceae</taxon>
        <taxon>Corynebacterium</taxon>
    </lineage>
</organism>
<keyword evidence="4" id="KW-1185">Reference proteome</keyword>
<dbReference type="PANTHER" id="PTHR43615">
    <property type="entry name" value="PHOSPHOENOLPYRUVATE SYNTHASE-RELATED"/>
    <property type="match status" value="1"/>
</dbReference>
<dbReference type="PANTHER" id="PTHR43615:SF1">
    <property type="entry name" value="PPDK_N DOMAIN-CONTAINING PROTEIN"/>
    <property type="match status" value="1"/>
</dbReference>
<dbReference type="InterPro" id="IPR008279">
    <property type="entry name" value="PEP-util_enz_mobile_dom"/>
</dbReference>
<dbReference type="GO" id="GO:0008986">
    <property type="term" value="F:pyruvate, water dikinase activity"/>
    <property type="evidence" value="ECO:0007669"/>
    <property type="project" value="UniProtKB-EC"/>
</dbReference>
<proteinExistence type="predicted"/>